<dbReference type="SUPFAM" id="SSF52743">
    <property type="entry name" value="Subtilisin-like"/>
    <property type="match status" value="1"/>
</dbReference>
<dbReference type="GO" id="GO:0030246">
    <property type="term" value="F:carbohydrate binding"/>
    <property type="evidence" value="ECO:0007669"/>
    <property type="project" value="InterPro"/>
</dbReference>
<dbReference type="Gene3D" id="3.40.50.200">
    <property type="entry name" value="Peptidase S8/S53 domain"/>
    <property type="match status" value="1"/>
</dbReference>
<sequence>MTRSTRRRAAAALVVLGLGCAAAGTASAQEQPATGAGPTRTWLALATGPVAETSAAVRASGASVVRELPGIGQVVLRADAAQVAALETTGTVRSITLDSTVHLSGAAYTPATDPGSPFNVSTAVGARAMWKAGFTGDGVDVAVIDSGVTPLPGGPRLVVGPDLSFDAQDPKNGRIDEYGHGTHLASIIAGEDTTSDARTSSATETGIAPDARVASIKVGDVNGGVDVSQVVAAIDWAVVNRSNHLNLRVINLSFGTDTTQPWQLDPLAFAAESASRKGVVVVAAAGNTGGVGLDDPAYDPSVLAVGATDPRGTTGPADDVVASYSSRGNGVRNPDLVAPGTGIVGLRVPGSVIDGETGAGGSRWLRGTGTSQAAAVVSGAAALLLQQRPSLTPDQLKAVLRASAAPIAGASAAEQGAGRLDLAKAMVTPVPASVPTAPAGTGLGSLDASRGSQVLVLDGVPLTGEKDVFGGAVTSAQLAAVASGQISPEALGAYATAFWTYTDGVQGAELSWGRLSLPAAFWSGTTAGTWSGRSWSGRSWSGRSWSGRSWSGRYWSDKLFQPAEGTAPAAASATTTAACSALPAWSAATAYNGGGSVTYGGRRWTARFWTQGNVPGDRSGVWGTGTSC</sequence>
<dbReference type="GO" id="GO:0006508">
    <property type="term" value="P:proteolysis"/>
    <property type="evidence" value="ECO:0007669"/>
    <property type="project" value="UniProtKB-KW"/>
</dbReference>
<evidence type="ECO:0000313" key="8">
    <source>
        <dbReference type="EMBL" id="RKS72419.1"/>
    </source>
</evidence>
<dbReference type="GO" id="GO:0005975">
    <property type="term" value="P:carbohydrate metabolic process"/>
    <property type="evidence" value="ECO:0007669"/>
    <property type="project" value="InterPro"/>
</dbReference>
<dbReference type="InParanoid" id="A0A420XM23"/>
<evidence type="ECO:0000256" key="5">
    <source>
        <dbReference type="PROSITE-ProRule" id="PRU01240"/>
    </source>
</evidence>
<dbReference type="Proteomes" id="UP000281955">
    <property type="component" value="Unassembled WGS sequence"/>
</dbReference>
<keyword evidence="9" id="KW-1185">Reference proteome</keyword>
<dbReference type="SMART" id="SM00495">
    <property type="entry name" value="ChtBD3"/>
    <property type="match status" value="1"/>
</dbReference>
<dbReference type="InterPro" id="IPR003610">
    <property type="entry name" value="CBM5/12"/>
</dbReference>
<dbReference type="GO" id="GO:0004252">
    <property type="term" value="F:serine-type endopeptidase activity"/>
    <property type="evidence" value="ECO:0007669"/>
    <property type="project" value="UniProtKB-UniRule"/>
</dbReference>
<keyword evidence="4 5" id="KW-0720">Serine protease</keyword>
<dbReference type="PANTHER" id="PTHR43806">
    <property type="entry name" value="PEPTIDASE S8"/>
    <property type="match status" value="1"/>
</dbReference>
<comment type="caution">
    <text evidence="8">The sequence shown here is derived from an EMBL/GenBank/DDBJ whole genome shotgun (WGS) entry which is preliminary data.</text>
</comment>
<evidence type="ECO:0000256" key="3">
    <source>
        <dbReference type="ARBA" id="ARBA00022801"/>
    </source>
</evidence>
<dbReference type="PROSITE" id="PS51257">
    <property type="entry name" value="PROKAR_LIPOPROTEIN"/>
    <property type="match status" value="1"/>
</dbReference>
<dbReference type="GO" id="GO:0005576">
    <property type="term" value="C:extracellular region"/>
    <property type="evidence" value="ECO:0007669"/>
    <property type="project" value="InterPro"/>
</dbReference>
<dbReference type="InterPro" id="IPR050131">
    <property type="entry name" value="Peptidase_S8_subtilisin-like"/>
</dbReference>
<dbReference type="CDD" id="cd12215">
    <property type="entry name" value="ChiC_BD"/>
    <property type="match status" value="1"/>
</dbReference>
<comment type="similarity">
    <text evidence="1 5">Belongs to the peptidase S8 family.</text>
</comment>
<feature type="domain" description="Chitin-binding type-3" evidence="7">
    <location>
        <begin position="582"/>
        <end position="625"/>
    </location>
</feature>
<dbReference type="Pfam" id="PF02839">
    <property type="entry name" value="CBM_5_12"/>
    <property type="match status" value="1"/>
</dbReference>
<dbReference type="AlphaFoldDB" id="A0A420XM23"/>
<evidence type="ECO:0000313" key="9">
    <source>
        <dbReference type="Proteomes" id="UP000281955"/>
    </source>
</evidence>
<feature type="active site" description="Charge relay system" evidence="5">
    <location>
        <position position="180"/>
    </location>
</feature>
<keyword evidence="6" id="KW-0732">Signal</keyword>
<dbReference type="InterPro" id="IPR015500">
    <property type="entry name" value="Peptidase_S8_subtilisin-rel"/>
</dbReference>
<dbReference type="GO" id="GO:0004553">
    <property type="term" value="F:hydrolase activity, hydrolyzing O-glycosyl compounds"/>
    <property type="evidence" value="ECO:0007669"/>
    <property type="project" value="InterPro"/>
</dbReference>
<dbReference type="InterPro" id="IPR000209">
    <property type="entry name" value="Peptidase_S8/S53_dom"/>
</dbReference>
<feature type="active site" description="Charge relay system" evidence="5">
    <location>
        <position position="371"/>
    </location>
</feature>
<evidence type="ECO:0000256" key="2">
    <source>
        <dbReference type="ARBA" id="ARBA00022670"/>
    </source>
</evidence>
<name>A0A420XM23_9ACTN</name>
<organism evidence="8 9">
    <name type="scientific">Motilibacter peucedani</name>
    <dbReference type="NCBI Taxonomy" id="598650"/>
    <lineage>
        <taxon>Bacteria</taxon>
        <taxon>Bacillati</taxon>
        <taxon>Actinomycetota</taxon>
        <taxon>Actinomycetes</taxon>
        <taxon>Motilibacterales</taxon>
        <taxon>Motilibacteraceae</taxon>
        <taxon>Motilibacter</taxon>
    </lineage>
</organism>
<dbReference type="RefSeq" id="WP_121193972.1">
    <property type="nucleotide sequence ID" value="NZ_RBWV01000013.1"/>
</dbReference>
<dbReference type="InterPro" id="IPR036852">
    <property type="entry name" value="Peptidase_S8/S53_dom_sf"/>
</dbReference>
<dbReference type="EMBL" id="RBWV01000013">
    <property type="protein sequence ID" value="RKS72419.1"/>
    <property type="molecule type" value="Genomic_DNA"/>
</dbReference>
<evidence type="ECO:0000256" key="6">
    <source>
        <dbReference type="SAM" id="SignalP"/>
    </source>
</evidence>
<feature type="active site" description="Charge relay system" evidence="5">
    <location>
        <position position="145"/>
    </location>
</feature>
<feature type="signal peptide" evidence="6">
    <location>
        <begin position="1"/>
        <end position="28"/>
    </location>
</feature>
<dbReference type="SUPFAM" id="SSF51055">
    <property type="entry name" value="Carbohydrate binding domain"/>
    <property type="match status" value="1"/>
</dbReference>
<keyword evidence="3 5" id="KW-0378">Hydrolase</keyword>
<protein>
    <submittedName>
        <fullName evidence="8">Subtilisin family serine protease</fullName>
    </submittedName>
</protein>
<proteinExistence type="inferred from homology"/>
<dbReference type="PANTHER" id="PTHR43806:SF11">
    <property type="entry name" value="CEREVISIN-RELATED"/>
    <property type="match status" value="1"/>
</dbReference>
<dbReference type="PRINTS" id="PR00723">
    <property type="entry name" value="SUBTILISIN"/>
</dbReference>
<accession>A0A420XM23</accession>
<dbReference type="PROSITE" id="PS51892">
    <property type="entry name" value="SUBTILASE"/>
    <property type="match status" value="1"/>
</dbReference>
<dbReference type="Pfam" id="PF00082">
    <property type="entry name" value="Peptidase_S8"/>
    <property type="match status" value="1"/>
</dbReference>
<evidence type="ECO:0000259" key="7">
    <source>
        <dbReference type="SMART" id="SM00495"/>
    </source>
</evidence>
<keyword evidence="2 5" id="KW-0645">Protease</keyword>
<evidence type="ECO:0000256" key="1">
    <source>
        <dbReference type="ARBA" id="ARBA00011073"/>
    </source>
</evidence>
<dbReference type="InterPro" id="IPR036573">
    <property type="entry name" value="CBM_sf_5/12"/>
</dbReference>
<evidence type="ECO:0000256" key="4">
    <source>
        <dbReference type="ARBA" id="ARBA00022825"/>
    </source>
</evidence>
<reference evidence="8 9" key="1">
    <citation type="submission" date="2018-10" db="EMBL/GenBank/DDBJ databases">
        <title>Genomic Encyclopedia of Archaeal and Bacterial Type Strains, Phase II (KMG-II): from individual species to whole genera.</title>
        <authorList>
            <person name="Goeker M."/>
        </authorList>
    </citation>
    <scope>NUCLEOTIDE SEQUENCE [LARGE SCALE GENOMIC DNA]</scope>
    <source>
        <strain evidence="8 9">RP-AC37</strain>
    </source>
</reference>
<dbReference type="OrthoDB" id="9795680at2"/>
<feature type="chain" id="PRO_5019049855" evidence="6">
    <location>
        <begin position="29"/>
        <end position="628"/>
    </location>
</feature>
<dbReference type="Gene3D" id="2.10.10.20">
    <property type="entry name" value="Carbohydrate-binding module superfamily 5/12"/>
    <property type="match status" value="1"/>
</dbReference>
<gene>
    <name evidence="8" type="ORF">CLV35_2663</name>
</gene>